<dbReference type="PROSITE" id="PS50887">
    <property type="entry name" value="GGDEF"/>
    <property type="match status" value="1"/>
</dbReference>
<feature type="domain" description="EAL" evidence="3">
    <location>
        <begin position="459"/>
        <end position="708"/>
    </location>
</feature>
<dbReference type="SUPFAM" id="SSF55785">
    <property type="entry name" value="PYP-like sensor domain (PAS domain)"/>
    <property type="match status" value="1"/>
</dbReference>
<dbReference type="InterPro" id="IPR035919">
    <property type="entry name" value="EAL_sf"/>
</dbReference>
<dbReference type="InterPro" id="IPR000160">
    <property type="entry name" value="GGDEF_dom"/>
</dbReference>
<dbReference type="PANTHER" id="PTHR44757:SF2">
    <property type="entry name" value="BIOFILM ARCHITECTURE MAINTENANCE PROTEIN MBAA"/>
    <property type="match status" value="1"/>
</dbReference>
<feature type="domain" description="GGDEF" evidence="4">
    <location>
        <begin position="317"/>
        <end position="450"/>
    </location>
</feature>
<dbReference type="InterPro" id="IPR052155">
    <property type="entry name" value="Biofilm_reg_signaling"/>
</dbReference>
<feature type="domain" description="PAC" evidence="2">
    <location>
        <begin position="233"/>
        <end position="284"/>
    </location>
</feature>
<dbReference type="Proteomes" id="UP001057877">
    <property type="component" value="Chromosome"/>
</dbReference>
<dbReference type="InterPro" id="IPR035965">
    <property type="entry name" value="PAS-like_dom_sf"/>
</dbReference>
<dbReference type="Pfam" id="PF00563">
    <property type="entry name" value="EAL"/>
    <property type="match status" value="1"/>
</dbReference>
<protein>
    <submittedName>
        <fullName evidence="5">EAL domain-containing protein</fullName>
    </submittedName>
</protein>
<keyword evidence="6" id="KW-1185">Reference proteome</keyword>
<dbReference type="InterPro" id="IPR000700">
    <property type="entry name" value="PAS-assoc_C"/>
</dbReference>
<dbReference type="InterPro" id="IPR029787">
    <property type="entry name" value="Nucleotide_cyclase"/>
</dbReference>
<dbReference type="Gene3D" id="3.30.70.270">
    <property type="match status" value="1"/>
</dbReference>
<name>A0ABY5S3P8_9BACL</name>
<dbReference type="PROSITE" id="PS50883">
    <property type="entry name" value="EAL"/>
    <property type="match status" value="1"/>
</dbReference>
<dbReference type="Pfam" id="PF00990">
    <property type="entry name" value="GGDEF"/>
    <property type="match status" value="1"/>
</dbReference>
<dbReference type="NCBIfam" id="TIGR00254">
    <property type="entry name" value="GGDEF"/>
    <property type="match status" value="1"/>
</dbReference>
<dbReference type="CDD" id="cd01949">
    <property type="entry name" value="GGDEF"/>
    <property type="match status" value="1"/>
</dbReference>
<evidence type="ECO:0000259" key="3">
    <source>
        <dbReference type="PROSITE" id="PS50883"/>
    </source>
</evidence>
<evidence type="ECO:0000313" key="6">
    <source>
        <dbReference type="Proteomes" id="UP001057877"/>
    </source>
</evidence>
<dbReference type="SUPFAM" id="SSF55073">
    <property type="entry name" value="Nucleotide cyclase"/>
    <property type="match status" value="1"/>
</dbReference>
<dbReference type="NCBIfam" id="TIGR00229">
    <property type="entry name" value="sensory_box"/>
    <property type="match status" value="1"/>
</dbReference>
<dbReference type="InterPro" id="IPR043128">
    <property type="entry name" value="Rev_trsase/Diguanyl_cyclase"/>
</dbReference>
<dbReference type="SMART" id="SM00267">
    <property type="entry name" value="GGDEF"/>
    <property type="match status" value="1"/>
</dbReference>
<evidence type="ECO:0000259" key="4">
    <source>
        <dbReference type="PROSITE" id="PS50887"/>
    </source>
</evidence>
<dbReference type="InterPro" id="IPR001633">
    <property type="entry name" value="EAL_dom"/>
</dbReference>
<dbReference type="SMART" id="SM00052">
    <property type="entry name" value="EAL"/>
    <property type="match status" value="1"/>
</dbReference>
<dbReference type="PROSITE" id="PS50112">
    <property type="entry name" value="PAS"/>
    <property type="match status" value="1"/>
</dbReference>
<dbReference type="InterPro" id="IPR000014">
    <property type="entry name" value="PAS"/>
</dbReference>
<proteinExistence type="predicted"/>
<evidence type="ECO:0000259" key="1">
    <source>
        <dbReference type="PROSITE" id="PS50112"/>
    </source>
</evidence>
<evidence type="ECO:0000259" key="2">
    <source>
        <dbReference type="PROSITE" id="PS50113"/>
    </source>
</evidence>
<dbReference type="CDD" id="cd01948">
    <property type="entry name" value="EAL"/>
    <property type="match status" value="1"/>
</dbReference>
<organism evidence="5 6">
    <name type="scientific">Paenibacillus spongiae</name>
    <dbReference type="NCBI Taxonomy" id="2909671"/>
    <lineage>
        <taxon>Bacteria</taxon>
        <taxon>Bacillati</taxon>
        <taxon>Bacillota</taxon>
        <taxon>Bacilli</taxon>
        <taxon>Bacillales</taxon>
        <taxon>Paenibacillaceae</taxon>
        <taxon>Paenibacillus</taxon>
    </lineage>
</organism>
<feature type="domain" description="PAS" evidence="1">
    <location>
        <begin position="174"/>
        <end position="213"/>
    </location>
</feature>
<dbReference type="InterPro" id="IPR029016">
    <property type="entry name" value="GAF-like_dom_sf"/>
</dbReference>
<dbReference type="PANTHER" id="PTHR44757">
    <property type="entry name" value="DIGUANYLATE CYCLASE DGCP"/>
    <property type="match status" value="1"/>
</dbReference>
<dbReference type="InterPro" id="IPR013656">
    <property type="entry name" value="PAS_4"/>
</dbReference>
<gene>
    <name evidence="5" type="ORF">L1F29_24185</name>
</gene>
<dbReference type="Pfam" id="PF08448">
    <property type="entry name" value="PAS_4"/>
    <property type="match status" value="1"/>
</dbReference>
<reference evidence="5" key="1">
    <citation type="submission" date="2022-01" db="EMBL/GenBank/DDBJ databases">
        <title>Paenibacillus spongiae sp. nov., isolated from marine sponge.</title>
        <authorList>
            <person name="Li Z."/>
            <person name="Zhang M."/>
        </authorList>
    </citation>
    <scope>NUCLEOTIDE SEQUENCE</scope>
    <source>
        <strain evidence="5">PHS-Z3</strain>
    </source>
</reference>
<dbReference type="CDD" id="cd00130">
    <property type="entry name" value="PAS"/>
    <property type="match status" value="1"/>
</dbReference>
<accession>A0ABY5S3P8</accession>
<dbReference type="Gene3D" id="3.30.450.20">
    <property type="entry name" value="PAS domain"/>
    <property type="match status" value="1"/>
</dbReference>
<dbReference type="SUPFAM" id="SSF141868">
    <property type="entry name" value="EAL domain-like"/>
    <property type="match status" value="1"/>
</dbReference>
<dbReference type="Gene3D" id="3.30.450.40">
    <property type="match status" value="1"/>
</dbReference>
<evidence type="ECO:0000313" key="5">
    <source>
        <dbReference type="EMBL" id="UVI28524.1"/>
    </source>
</evidence>
<sequence length="708" mass="79887">MFNQFSSEELQSKLAKYEEILAVTQYFMDKLLESIPEHMPLLVAVCDRDATILQIAGDENIKSMMDEVGFKVGVGFSEEITGTNVVSLSLRHRSPIQLIGEDHYHDIFHGSSCYSVPFKYSEDERIIGSIAIMTTVHQHNPLFICMLQTTVDSIERELMLRRQNKRLHIFNQIIMETKKNAAILTDMDGIITELNGPAATNFGLSRLELIGHSAYRLPYLGHYFQEVLRSGMRYEDVEVRLEDYNLVGLFDANPIVDESGCVIGAFGQFRDITERYEAEAKINYMAYHDELTSLPNRRMFIHAAQAEMGHSGRASNDQLAIVFLDMDRFKVVNDSLGHTEGDRLLKQVAARLKSSIPDQDVVARMGGDEFMFLLKGLKDEEEMLGIADGILKSFDKPFIVGGSDFHVSASLGIAVYPAHGEDIETLMIHADSAMYQAKSSGKNKITVFHPHMRNLTNEQLALETAMRKALESDQFTLHYQPQIQIKTGKLIGIEALLRWNSPTMGAIPPSRFIPVAEETGLILPLGEWVLKEACRQNKAWQDEGYPPVRVSINLSAVQFMKNDMIDAINNILSETKLDPKYLELEITETMTMDVAKTVETLKQLRELGVQIAMDDFGTGYSSLNHLKRFGLHRLKIDQSFVRDIMTDSNDADIVGSIILMAHRLGLLVIAEGVESKEQFEFLQAHQCDEVQGFYFSKPLPPEEVVLLF</sequence>
<dbReference type="PROSITE" id="PS50113">
    <property type="entry name" value="PAC"/>
    <property type="match status" value="1"/>
</dbReference>
<dbReference type="RefSeq" id="WP_258384613.1">
    <property type="nucleotide sequence ID" value="NZ_CP091430.1"/>
</dbReference>
<dbReference type="Gene3D" id="3.20.20.450">
    <property type="entry name" value="EAL domain"/>
    <property type="match status" value="1"/>
</dbReference>
<dbReference type="EMBL" id="CP091430">
    <property type="protein sequence ID" value="UVI28524.1"/>
    <property type="molecule type" value="Genomic_DNA"/>
</dbReference>